<organism evidence="3">
    <name type="scientific">Fagus sylvatica</name>
    <name type="common">Beechnut</name>
    <dbReference type="NCBI Taxonomy" id="28930"/>
    <lineage>
        <taxon>Eukaryota</taxon>
        <taxon>Viridiplantae</taxon>
        <taxon>Streptophyta</taxon>
        <taxon>Embryophyta</taxon>
        <taxon>Tracheophyta</taxon>
        <taxon>Spermatophyta</taxon>
        <taxon>Magnoliopsida</taxon>
        <taxon>eudicotyledons</taxon>
        <taxon>Gunneridae</taxon>
        <taxon>Pentapetalae</taxon>
        <taxon>rosids</taxon>
        <taxon>fabids</taxon>
        <taxon>Fagales</taxon>
        <taxon>Fagaceae</taxon>
        <taxon>Fagus</taxon>
    </lineage>
</organism>
<proteinExistence type="predicted"/>
<accession>A0A2N9HIY2</accession>
<dbReference type="AlphaFoldDB" id="A0A2N9HIY2"/>
<sequence>MLTLCLTILKTQLHVLPKFLFSHSETETQEVNPLYTQWRARDKGTFLTHQFNSLTFSNIFSNGANISFWNLENSCEQGLPSEFHSFTSAMLTKNEAVKFEELHTLMKTEEDLLRSATDNSKEIAHMAMVANKSSQPTYNTSSNAQFGGHRGRGRRSESRTRWLTAAGFQTSNSGRGGGSSHGSFINGGNFSNFTPVSPNPQSWSSNPSSRPNLSDLLQALATRPLTVTKRMNFSYQGRHPPAKLAAMATATPPSPYPHQTTWISDTGATDHFTPDLHNIPDNQAYTDSQLVSVGNGNQLPISHSEPPFILMQIVFRFKTFLRGSLFTRVPVKTASTQLRVFLFPHGLLVSHSLNFLPNIQFRLRLLSMLHIQPALPNQLPHPLIFGICVLVILNVVSYIMY</sequence>
<gene>
    <name evidence="3" type="ORF">FSB_LOCUS40044</name>
</gene>
<protein>
    <submittedName>
        <fullName evidence="3">Uncharacterized protein</fullName>
    </submittedName>
</protein>
<reference evidence="3" key="1">
    <citation type="submission" date="2018-02" db="EMBL/GenBank/DDBJ databases">
        <authorList>
            <person name="Cohen D.B."/>
            <person name="Kent A.D."/>
        </authorList>
    </citation>
    <scope>NUCLEOTIDE SEQUENCE</scope>
</reference>
<keyword evidence="2" id="KW-0472">Membrane</keyword>
<feature type="transmembrane region" description="Helical" evidence="2">
    <location>
        <begin position="379"/>
        <end position="400"/>
    </location>
</feature>
<feature type="region of interest" description="Disordered" evidence="1">
    <location>
        <begin position="133"/>
        <end position="159"/>
    </location>
</feature>
<dbReference type="PANTHER" id="PTHR47481:SF31">
    <property type="entry name" value="OS01G0873500 PROTEIN"/>
    <property type="match status" value="1"/>
</dbReference>
<feature type="compositionally biased region" description="Polar residues" evidence="1">
    <location>
        <begin position="133"/>
        <end position="145"/>
    </location>
</feature>
<evidence type="ECO:0000256" key="1">
    <source>
        <dbReference type="SAM" id="MobiDB-lite"/>
    </source>
</evidence>
<dbReference type="EMBL" id="OIVN01003566">
    <property type="protein sequence ID" value="SPD12162.1"/>
    <property type="molecule type" value="Genomic_DNA"/>
</dbReference>
<dbReference type="PANTHER" id="PTHR47481">
    <property type="match status" value="1"/>
</dbReference>
<name>A0A2N9HIY2_FAGSY</name>
<evidence type="ECO:0000313" key="3">
    <source>
        <dbReference type="EMBL" id="SPD12162.1"/>
    </source>
</evidence>
<keyword evidence="2" id="KW-1133">Transmembrane helix</keyword>
<evidence type="ECO:0000256" key="2">
    <source>
        <dbReference type="SAM" id="Phobius"/>
    </source>
</evidence>
<keyword evidence="2" id="KW-0812">Transmembrane</keyword>